<dbReference type="Proteomes" id="UP000075714">
    <property type="component" value="Unassembled WGS sequence"/>
</dbReference>
<dbReference type="Gene3D" id="2.130.10.10">
    <property type="entry name" value="YVTN repeat-like/Quinoprotein amine dehydrogenase"/>
    <property type="match status" value="1"/>
</dbReference>
<keyword evidence="2" id="KW-0677">Repeat</keyword>
<dbReference type="InterPro" id="IPR015943">
    <property type="entry name" value="WD40/YVTN_repeat-like_dom_sf"/>
</dbReference>
<reference evidence="6" key="1">
    <citation type="journal article" date="2016" name="Nat. Commun.">
        <title>The Gonium pectorale genome demonstrates co-option of cell cycle regulation during the evolution of multicellularity.</title>
        <authorList>
            <person name="Hanschen E.R."/>
            <person name="Marriage T.N."/>
            <person name="Ferris P.J."/>
            <person name="Hamaji T."/>
            <person name="Toyoda A."/>
            <person name="Fujiyama A."/>
            <person name="Neme R."/>
            <person name="Noguchi H."/>
            <person name="Minakuchi Y."/>
            <person name="Suzuki M."/>
            <person name="Kawai-Toyooka H."/>
            <person name="Smith D.R."/>
            <person name="Sparks H."/>
            <person name="Anderson J."/>
            <person name="Bakaric R."/>
            <person name="Luria V."/>
            <person name="Karger A."/>
            <person name="Kirschner M.W."/>
            <person name="Durand P.M."/>
            <person name="Michod R.E."/>
            <person name="Nozaki H."/>
            <person name="Olson B.J."/>
        </authorList>
    </citation>
    <scope>NUCLEOTIDE SEQUENCE [LARGE SCALE GENOMIC DNA]</scope>
    <source>
        <strain evidence="6">NIES-2863</strain>
    </source>
</reference>
<dbReference type="SMART" id="SM00320">
    <property type="entry name" value="WD40"/>
    <property type="match status" value="5"/>
</dbReference>
<sequence>MAVWRFYSSQRECDGSDDTIEESIEVTRLKVPGAPVFSLAKIPEVLPDGTTNRQRQKPPGIFLGTAAKEVITWMLGSKDVTDKVVLGNHTGWVRSLAVTGKWLFSCGCNWLRLWDTTYSTPKEAQAVRLFTGDILAIAATNGQVFTAGADGSLRSWSITRQGGLAEGPAVERAHEGRVAACVTHGSLVVTASYDGSIKVWCCSSLALLAEARGAHRGEKVFCAAVGANGVLFTGGDDKLVRAWDLHLNPLGAPLEGHSSSVRVLAAGRRGLLVSGDADGDVCIWETYPIELPPPPAPPPSPAAVAAAAAAAGAAAAEEEILSGAAPLPPPTVEAGAELSPGMEGMADQILHQLDELAAAEAAPLMLPAEAEAPETVPEPAQACVGPDVAEAEAEVAPHPEAAATEAAAPQHQPEATVLELAPAEAAAVPLAAAWATEAVPPLALDSDAAADAAAEAVDAEDLTVVAEVVPAAMEPAVAGAEAWPAAELPAAEAALEAAAPQSEVAEAASEVAAVDASAAAFAPPPTAGPGPEAEVWVADEHPAAGALAEAEAEAAPWVAAEAPVAAGVAEAAPEAYAHQLAETEAAAVEHPSADVGNYQAADAASTNGHAPGDYAAVPTDASHDSHANGHSNGYSNGHAAASNGYHMADANGHTNSNGNGHANGYAPDAIISPASAAAAVAAAAAEEPTSPPPQPAAAAAAAAAARRAAALREMDVENVAAAVAAAVLAKEAGVRSSKNAVARARSG</sequence>
<dbReference type="PANTHER" id="PTHR22847">
    <property type="entry name" value="WD40 REPEAT PROTEIN"/>
    <property type="match status" value="1"/>
</dbReference>
<dbReference type="InterPro" id="IPR036322">
    <property type="entry name" value="WD40_repeat_dom_sf"/>
</dbReference>
<accession>A0A150G8U6</accession>
<evidence type="ECO:0000313" key="5">
    <source>
        <dbReference type="EMBL" id="KXZ46248.1"/>
    </source>
</evidence>
<proteinExistence type="predicted"/>
<dbReference type="GO" id="GO:1990234">
    <property type="term" value="C:transferase complex"/>
    <property type="evidence" value="ECO:0007669"/>
    <property type="project" value="UniProtKB-ARBA"/>
</dbReference>
<name>A0A150G8U6_GONPE</name>
<evidence type="ECO:0000256" key="1">
    <source>
        <dbReference type="ARBA" id="ARBA00022574"/>
    </source>
</evidence>
<dbReference type="Pfam" id="PF00400">
    <property type="entry name" value="WD40"/>
    <property type="match status" value="4"/>
</dbReference>
<dbReference type="PROSITE" id="PS50082">
    <property type="entry name" value="WD_REPEATS_2"/>
    <property type="match status" value="2"/>
</dbReference>
<comment type="caution">
    <text evidence="5">The sequence shown here is derived from an EMBL/GenBank/DDBJ whole genome shotgun (WGS) entry which is preliminary data.</text>
</comment>
<organism evidence="5 6">
    <name type="scientific">Gonium pectorale</name>
    <name type="common">Green alga</name>
    <dbReference type="NCBI Taxonomy" id="33097"/>
    <lineage>
        <taxon>Eukaryota</taxon>
        <taxon>Viridiplantae</taxon>
        <taxon>Chlorophyta</taxon>
        <taxon>core chlorophytes</taxon>
        <taxon>Chlorophyceae</taxon>
        <taxon>CS clade</taxon>
        <taxon>Chlamydomonadales</taxon>
        <taxon>Volvocaceae</taxon>
        <taxon>Gonium</taxon>
    </lineage>
</organism>
<dbReference type="AlphaFoldDB" id="A0A150G8U6"/>
<dbReference type="SUPFAM" id="SSF50978">
    <property type="entry name" value="WD40 repeat-like"/>
    <property type="match status" value="1"/>
</dbReference>
<keyword evidence="6" id="KW-1185">Reference proteome</keyword>
<dbReference type="STRING" id="33097.A0A150G8U6"/>
<dbReference type="PANTHER" id="PTHR22847:SF637">
    <property type="entry name" value="WD REPEAT DOMAIN 5B"/>
    <property type="match status" value="1"/>
</dbReference>
<evidence type="ECO:0000256" key="3">
    <source>
        <dbReference type="PROSITE-ProRule" id="PRU00221"/>
    </source>
</evidence>
<feature type="repeat" description="WD" evidence="3">
    <location>
        <begin position="254"/>
        <end position="285"/>
    </location>
</feature>
<gene>
    <name evidence="5" type="ORF">GPECTOR_45g118</name>
</gene>
<evidence type="ECO:0000256" key="2">
    <source>
        <dbReference type="ARBA" id="ARBA00022737"/>
    </source>
</evidence>
<protein>
    <submittedName>
        <fullName evidence="5">Uncharacterized protein</fullName>
    </submittedName>
</protein>
<feature type="repeat" description="WD" evidence="3">
    <location>
        <begin position="171"/>
        <end position="200"/>
    </location>
</feature>
<feature type="region of interest" description="Disordered" evidence="4">
    <location>
        <begin position="603"/>
        <end position="640"/>
    </location>
</feature>
<dbReference type="OrthoDB" id="674604at2759"/>
<dbReference type="InterPro" id="IPR001680">
    <property type="entry name" value="WD40_rpt"/>
</dbReference>
<evidence type="ECO:0000313" key="6">
    <source>
        <dbReference type="Proteomes" id="UP000075714"/>
    </source>
</evidence>
<evidence type="ECO:0000256" key="4">
    <source>
        <dbReference type="SAM" id="MobiDB-lite"/>
    </source>
</evidence>
<keyword evidence="1 3" id="KW-0853">WD repeat</keyword>
<dbReference type="EMBL" id="LSYV01000046">
    <property type="protein sequence ID" value="KXZ46248.1"/>
    <property type="molecule type" value="Genomic_DNA"/>
</dbReference>